<organism evidence="2">
    <name type="scientific">Ignisphaera aggregans</name>
    <dbReference type="NCBI Taxonomy" id="334771"/>
    <lineage>
        <taxon>Archaea</taxon>
        <taxon>Thermoproteota</taxon>
        <taxon>Thermoprotei</taxon>
        <taxon>Desulfurococcales</taxon>
        <taxon>Desulfurococcaceae</taxon>
        <taxon>Ignisphaera</taxon>
    </lineage>
</organism>
<name>A0A7C4FH44_9CREN</name>
<evidence type="ECO:0000313" key="1">
    <source>
        <dbReference type="EMBL" id="HEH30777.1"/>
    </source>
</evidence>
<accession>A0A7C4FH44</accession>
<reference evidence="2" key="1">
    <citation type="journal article" date="2020" name="mSystems">
        <title>Genome- and Community-Level Interaction Insights into Carbon Utilization and Element Cycling Functions of Hydrothermarchaeota in Hydrothermal Sediment.</title>
        <authorList>
            <person name="Zhou Z."/>
            <person name="Liu Y."/>
            <person name="Xu W."/>
            <person name="Pan J."/>
            <person name="Luo Z.H."/>
            <person name="Li M."/>
        </authorList>
    </citation>
    <scope>NUCLEOTIDE SEQUENCE [LARGE SCALE GENOMIC DNA]</scope>
    <source>
        <strain evidence="3">SpSt-1109</strain>
        <strain evidence="1">SpSt-27</strain>
        <strain evidence="2">SpSt-732</strain>
    </source>
</reference>
<evidence type="ECO:0000313" key="3">
    <source>
        <dbReference type="EMBL" id="HHP92020.1"/>
    </source>
</evidence>
<comment type="caution">
    <text evidence="2">The sequence shown here is derived from an EMBL/GenBank/DDBJ whole genome shotgun (WGS) entry which is preliminary data.</text>
</comment>
<gene>
    <name evidence="3" type="ORF">ENM70_00060</name>
    <name evidence="1" type="ORF">ENP99_01470</name>
    <name evidence="2" type="ORF">ENV14_02880</name>
</gene>
<dbReference type="EMBL" id="DTFF01000024">
    <property type="protein sequence ID" value="HGI87328.1"/>
    <property type="molecule type" value="Genomic_DNA"/>
</dbReference>
<dbReference type="InterPro" id="IPR036902">
    <property type="entry name" value="Ta1353-like_sf"/>
</dbReference>
<dbReference type="EMBL" id="DRYU01000003">
    <property type="protein sequence ID" value="HHP92020.1"/>
    <property type="molecule type" value="Genomic_DNA"/>
</dbReference>
<dbReference type="PANTHER" id="PTHR36155:SF1">
    <property type="entry name" value="BLL5354 PROTEIN"/>
    <property type="match status" value="1"/>
</dbReference>
<dbReference type="SUPFAM" id="SSF103165">
    <property type="entry name" value="Ta1353-like"/>
    <property type="match status" value="1"/>
</dbReference>
<evidence type="ECO:0000313" key="2">
    <source>
        <dbReference type="EMBL" id="HGI87328.1"/>
    </source>
</evidence>
<proteinExistence type="predicted"/>
<dbReference type="Pfam" id="PF04008">
    <property type="entry name" value="Adenosine_kin"/>
    <property type="match status" value="1"/>
</dbReference>
<protein>
    <submittedName>
        <fullName evidence="2">Adenosine monophosphate-protein transferase</fullName>
    </submittedName>
</protein>
<dbReference type="PANTHER" id="PTHR36155">
    <property type="entry name" value="BLL5354 PROTEIN"/>
    <property type="match status" value="1"/>
</dbReference>
<dbReference type="Gene3D" id="3.40.1520.10">
    <property type="entry name" value="Ta1353-like"/>
    <property type="match status" value="1"/>
</dbReference>
<dbReference type="AlphaFoldDB" id="A0A7C4FH44"/>
<dbReference type="InterPro" id="IPR007153">
    <property type="entry name" value="Adenosine_kinase"/>
</dbReference>
<dbReference type="GO" id="GO:0016740">
    <property type="term" value="F:transferase activity"/>
    <property type="evidence" value="ECO:0007669"/>
    <property type="project" value="UniProtKB-KW"/>
</dbReference>
<keyword evidence="2" id="KW-0808">Transferase</keyword>
<dbReference type="EMBL" id="DSLL01000010">
    <property type="protein sequence ID" value="HEH30777.1"/>
    <property type="molecule type" value="Genomic_DNA"/>
</dbReference>
<sequence>MTGVKNIEAIDIPIPPGANVIIGQSHFIKTVEDIYEVLVTTVPNIKFGLAFNEASGKRLIRYEGNDEELVKYAIEAALKIGAGHVFVLYIRNAWPINILNAIKNVQEVVRIYTATANPLQVVVVETDQGRGIIGVVDGFTPLGIESEGDKRERQEFLRRIGYKK</sequence>